<dbReference type="InterPro" id="IPR036079">
    <property type="entry name" value="ATPase_csu/dsu_sf"/>
</dbReference>
<keyword evidence="5" id="KW-1185">Reference proteome</keyword>
<evidence type="ECO:0000256" key="1">
    <source>
        <dbReference type="ARBA" id="ARBA00006709"/>
    </source>
</evidence>
<dbReference type="Gene3D" id="1.20.1690.10">
    <property type="entry name" value="V-type ATP synthase subunit C domain"/>
    <property type="match status" value="2"/>
</dbReference>
<dbReference type="Gene3D" id="1.10.132.50">
    <property type="entry name" value="ATP synthase (C/AC39) subunit, domain 3"/>
    <property type="match status" value="1"/>
</dbReference>
<dbReference type="Proteomes" id="UP000501451">
    <property type="component" value="Chromosome"/>
</dbReference>
<dbReference type="AlphaFoldDB" id="A0A6G7K850"/>
<proteinExistence type="inferred from homology"/>
<dbReference type="InterPro" id="IPR044911">
    <property type="entry name" value="V-type_ATPase_csu/dsu_dom_3"/>
</dbReference>
<dbReference type="InterPro" id="IPR050873">
    <property type="entry name" value="V-ATPase_V0D/AC39_subunit"/>
</dbReference>
<dbReference type="Pfam" id="PF01992">
    <property type="entry name" value="vATP-synt_AC39"/>
    <property type="match status" value="1"/>
</dbReference>
<keyword evidence="2" id="KW-0813">Transport</keyword>
<dbReference type="EMBL" id="CP049740">
    <property type="protein sequence ID" value="QII81417.1"/>
    <property type="molecule type" value="Genomic_DNA"/>
</dbReference>
<dbReference type="InterPro" id="IPR002843">
    <property type="entry name" value="ATPase_V0-cplx_csu/dsu"/>
</dbReference>
<evidence type="ECO:0000313" key="4">
    <source>
        <dbReference type="EMBL" id="QII81417.1"/>
    </source>
</evidence>
<evidence type="ECO:0000256" key="3">
    <source>
        <dbReference type="ARBA" id="ARBA00023065"/>
    </source>
</evidence>
<reference evidence="4 5" key="1">
    <citation type="journal article" date="2017" name="Int. J. Syst. Evol. Microbiol.">
        <title>Jeotgalibaca porci sp. nov. and Jeotgalibaca arthritidis sp. nov., isolated from pigs, and emended description of the genus Jeotgalibaca.</title>
        <authorList>
            <person name="Zamora L."/>
            <person name="Perez-Sancho M."/>
            <person name="Dominguez L."/>
            <person name="Fernandez-Garayzabal J.F."/>
            <person name="Vela A.I."/>
        </authorList>
    </citation>
    <scope>NUCLEOTIDE SEQUENCE [LARGE SCALE GENOMIC DNA]</scope>
    <source>
        <strain evidence="4 5">CECT 9157</strain>
    </source>
</reference>
<dbReference type="GO" id="GO:0046961">
    <property type="term" value="F:proton-transporting ATPase activity, rotational mechanism"/>
    <property type="evidence" value="ECO:0007669"/>
    <property type="project" value="InterPro"/>
</dbReference>
<sequence length="333" mass="39189">MKDIQFSAVNTRIRTYEIQLFPDSFLERLLTAKDADDVYTMLRDSSYGNHIYEDTAVHDFEDVLLAEQKDMYDLLYEISPDRRVIDYFTLRHDYQNLKVLIKEKYINQDLSHLLVPLGSVPIRILKELVNIGRSEHVDEQMNICMKEVSDYIEDYNESVGIDIIFDNHYWVHMLTLAKEAGYPEFDQLIQRNIDIFNISTTLRAYLIKRGQGFLRAVLADGGTLSVDNILESIHSSLDDFVDYLRDTPFKNLIDQAYEEIQEHKTLNDFDLIKDNFLMKRYRENKIVPFGPTAIMGYIYAKETEIKNIRIILIGKINKIPEDILRKRMRDSYV</sequence>
<dbReference type="PANTHER" id="PTHR38682">
    <property type="entry name" value="V-TYPE ATP SYNTHASE SUBUNIT C"/>
    <property type="match status" value="1"/>
</dbReference>
<dbReference type="SUPFAM" id="SSF103486">
    <property type="entry name" value="V-type ATP synthase subunit C"/>
    <property type="match status" value="1"/>
</dbReference>
<name>A0A6G7K850_9LACT</name>
<protein>
    <submittedName>
        <fullName evidence="4">V-type ATP synthase subunit C</fullName>
    </submittedName>
</protein>
<comment type="similarity">
    <text evidence="1">Belongs to the V-ATPase V0D/AC39 subunit family.</text>
</comment>
<dbReference type="KEGG" id="jar:G7057_02275"/>
<dbReference type="InterPro" id="IPR035067">
    <property type="entry name" value="V-type_ATPase_csu/dsu"/>
</dbReference>
<gene>
    <name evidence="4" type="ORF">G7057_02275</name>
</gene>
<accession>A0A6G7K850</accession>
<evidence type="ECO:0000313" key="5">
    <source>
        <dbReference type="Proteomes" id="UP000501451"/>
    </source>
</evidence>
<keyword evidence="3" id="KW-0406">Ion transport</keyword>
<dbReference type="RefSeq" id="WP_166161023.1">
    <property type="nucleotide sequence ID" value="NZ_CP049740.1"/>
</dbReference>
<organism evidence="4 5">
    <name type="scientific">Jeotgalibaca arthritidis</name>
    <dbReference type="NCBI Taxonomy" id="1868794"/>
    <lineage>
        <taxon>Bacteria</taxon>
        <taxon>Bacillati</taxon>
        <taxon>Bacillota</taxon>
        <taxon>Bacilli</taxon>
        <taxon>Lactobacillales</taxon>
        <taxon>Carnobacteriaceae</taxon>
        <taxon>Jeotgalibaca</taxon>
    </lineage>
</organism>
<dbReference type="PANTHER" id="PTHR38682:SF1">
    <property type="entry name" value="V-TYPE ATP SYNTHASE SUBUNIT C"/>
    <property type="match status" value="1"/>
</dbReference>
<evidence type="ECO:0000256" key="2">
    <source>
        <dbReference type="ARBA" id="ARBA00022448"/>
    </source>
</evidence>